<dbReference type="EMBL" id="JABDTM020012738">
    <property type="protein sequence ID" value="KAH0820156.1"/>
    <property type="molecule type" value="Genomic_DNA"/>
</dbReference>
<evidence type="ECO:0000313" key="1">
    <source>
        <dbReference type="EMBL" id="KAH0820156.1"/>
    </source>
</evidence>
<reference evidence="1" key="2">
    <citation type="submission" date="2021-08" db="EMBL/GenBank/DDBJ databases">
        <authorList>
            <person name="Eriksson T."/>
        </authorList>
    </citation>
    <scope>NUCLEOTIDE SEQUENCE</scope>
    <source>
        <strain evidence="1">Stoneville</strain>
        <tissue evidence="1">Whole head</tissue>
    </source>
</reference>
<name>A0A8J6HR65_TENMO</name>
<sequence length="91" mass="10903">MQNGAKREGRPWWRKNGREELCHMNNEPALLEVEQRIKWVEDKFEADKWMKDARLHVRPVHAQRLIAGITKNSFVTTILKERGRRDILKKI</sequence>
<gene>
    <name evidence="1" type="ORF">GEV33_002635</name>
</gene>
<keyword evidence="2" id="KW-1185">Reference proteome</keyword>
<reference evidence="1" key="1">
    <citation type="journal article" date="2020" name="J Insects Food Feed">
        <title>The yellow mealworm (Tenebrio molitor) genome: a resource for the emerging insects as food and feed industry.</title>
        <authorList>
            <person name="Eriksson T."/>
            <person name="Andere A."/>
            <person name="Kelstrup H."/>
            <person name="Emery V."/>
            <person name="Picard C."/>
        </authorList>
    </citation>
    <scope>NUCLEOTIDE SEQUENCE</scope>
    <source>
        <strain evidence="1">Stoneville</strain>
        <tissue evidence="1">Whole head</tissue>
    </source>
</reference>
<proteinExistence type="predicted"/>
<organism evidence="1 2">
    <name type="scientific">Tenebrio molitor</name>
    <name type="common">Yellow mealworm beetle</name>
    <dbReference type="NCBI Taxonomy" id="7067"/>
    <lineage>
        <taxon>Eukaryota</taxon>
        <taxon>Metazoa</taxon>
        <taxon>Ecdysozoa</taxon>
        <taxon>Arthropoda</taxon>
        <taxon>Hexapoda</taxon>
        <taxon>Insecta</taxon>
        <taxon>Pterygota</taxon>
        <taxon>Neoptera</taxon>
        <taxon>Endopterygota</taxon>
        <taxon>Coleoptera</taxon>
        <taxon>Polyphaga</taxon>
        <taxon>Cucujiformia</taxon>
        <taxon>Tenebrionidae</taxon>
        <taxon>Tenebrio</taxon>
    </lineage>
</organism>
<accession>A0A8J6HR65</accession>
<comment type="caution">
    <text evidence="1">The sequence shown here is derived from an EMBL/GenBank/DDBJ whole genome shotgun (WGS) entry which is preliminary data.</text>
</comment>
<dbReference type="AlphaFoldDB" id="A0A8J6HR65"/>
<evidence type="ECO:0000313" key="2">
    <source>
        <dbReference type="Proteomes" id="UP000719412"/>
    </source>
</evidence>
<protein>
    <submittedName>
        <fullName evidence="1">Uncharacterized protein</fullName>
    </submittedName>
</protein>
<dbReference type="Proteomes" id="UP000719412">
    <property type="component" value="Unassembled WGS sequence"/>
</dbReference>